<accession>A0A834I3K4</accession>
<gene>
    <name evidence="1" type="ORF">GWI33_013959</name>
</gene>
<protein>
    <submittedName>
        <fullName evidence="1">Uncharacterized protein</fullName>
    </submittedName>
</protein>
<dbReference type="AlphaFoldDB" id="A0A834I3K4"/>
<organism evidence="1 2">
    <name type="scientific">Rhynchophorus ferrugineus</name>
    <name type="common">Red palm weevil</name>
    <name type="synonym">Curculio ferrugineus</name>
    <dbReference type="NCBI Taxonomy" id="354439"/>
    <lineage>
        <taxon>Eukaryota</taxon>
        <taxon>Metazoa</taxon>
        <taxon>Ecdysozoa</taxon>
        <taxon>Arthropoda</taxon>
        <taxon>Hexapoda</taxon>
        <taxon>Insecta</taxon>
        <taxon>Pterygota</taxon>
        <taxon>Neoptera</taxon>
        <taxon>Endopterygota</taxon>
        <taxon>Coleoptera</taxon>
        <taxon>Polyphaga</taxon>
        <taxon>Cucujiformia</taxon>
        <taxon>Curculionidae</taxon>
        <taxon>Dryophthorinae</taxon>
        <taxon>Rhynchophorus</taxon>
    </lineage>
</organism>
<sequence length="100" mass="11228">MFRTQICRKIVNDLGQHFIDSPKSITNTEGNIRSKFHGSSELSKEKVNTNLSIKGLPSHINKPQTYGAKRYFKFKGEAVVYNALKMLRGNIISSLLGIDS</sequence>
<keyword evidence="2" id="KW-1185">Reference proteome</keyword>
<dbReference type="EMBL" id="JAACXV010013489">
    <property type="protein sequence ID" value="KAF7273324.1"/>
    <property type="molecule type" value="Genomic_DNA"/>
</dbReference>
<dbReference type="Proteomes" id="UP000625711">
    <property type="component" value="Unassembled WGS sequence"/>
</dbReference>
<evidence type="ECO:0000313" key="2">
    <source>
        <dbReference type="Proteomes" id="UP000625711"/>
    </source>
</evidence>
<comment type="caution">
    <text evidence="1">The sequence shown here is derived from an EMBL/GenBank/DDBJ whole genome shotgun (WGS) entry which is preliminary data.</text>
</comment>
<proteinExistence type="predicted"/>
<evidence type="ECO:0000313" key="1">
    <source>
        <dbReference type="EMBL" id="KAF7273324.1"/>
    </source>
</evidence>
<name>A0A834I3K4_RHYFE</name>
<reference evidence="1" key="1">
    <citation type="submission" date="2020-08" db="EMBL/GenBank/DDBJ databases">
        <title>Genome sequencing and assembly of the red palm weevil Rhynchophorus ferrugineus.</title>
        <authorList>
            <person name="Dias G.B."/>
            <person name="Bergman C.M."/>
            <person name="Manee M."/>
        </authorList>
    </citation>
    <scope>NUCLEOTIDE SEQUENCE</scope>
    <source>
        <strain evidence="1">AA-2017</strain>
        <tissue evidence="1">Whole larva</tissue>
    </source>
</reference>